<dbReference type="SUPFAM" id="SSF54523">
    <property type="entry name" value="Pili subunits"/>
    <property type="match status" value="1"/>
</dbReference>
<reference evidence="2 3" key="1">
    <citation type="submission" date="2019-02" db="EMBL/GenBank/DDBJ databases">
        <title>Deep-cultivation of Planctomycetes and their phenomic and genomic characterization uncovers novel biology.</title>
        <authorList>
            <person name="Wiegand S."/>
            <person name="Jogler M."/>
            <person name="Boedeker C."/>
            <person name="Pinto D."/>
            <person name="Vollmers J."/>
            <person name="Rivas-Marin E."/>
            <person name="Kohn T."/>
            <person name="Peeters S.H."/>
            <person name="Heuer A."/>
            <person name="Rast P."/>
            <person name="Oberbeckmann S."/>
            <person name="Bunk B."/>
            <person name="Jeske O."/>
            <person name="Meyerdierks A."/>
            <person name="Storesund J.E."/>
            <person name="Kallscheuer N."/>
            <person name="Luecker S."/>
            <person name="Lage O.M."/>
            <person name="Pohl T."/>
            <person name="Merkel B.J."/>
            <person name="Hornburger P."/>
            <person name="Mueller R.-W."/>
            <person name="Bruemmer F."/>
            <person name="Labrenz M."/>
            <person name="Spormann A.M."/>
            <person name="Op Den Camp H."/>
            <person name="Overmann J."/>
            <person name="Amann R."/>
            <person name="Jetten M.S.M."/>
            <person name="Mascher T."/>
            <person name="Medema M.H."/>
            <person name="Devos D.P."/>
            <person name="Kaster A.-K."/>
            <person name="Ovreas L."/>
            <person name="Rohde M."/>
            <person name="Galperin M.Y."/>
            <person name="Jogler C."/>
        </authorList>
    </citation>
    <scope>NUCLEOTIDE SEQUENCE [LARGE SCALE GENOMIC DNA]</scope>
    <source>
        <strain evidence="2 3">Poly41</strain>
    </source>
</reference>
<evidence type="ECO:0000313" key="2">
    <source>
        <dbReference type="EMBL" id="TWU38479.1"/>
    </source>
</evidence>
<comment type="caution">
    <text evidence="2">The sequence shown here is derived from an EMBL/GenBank/DDBJ whole genome shotgun (WGS) entry which is preliminary data.</text>
</comment>
<dbReference type="EMBL" id="SJPV01000004">
    <property type="protein sequence ID" value="TWU38479.1"/>
    <property type="molecule type" value="Genomic_DNA"/>
</dbReference>
<feature type="region of interest" description="Disordered" evidence="1">
    <location>
        <begin position="232"/>
        <end position="272"/>
    </location>
</feature>
<dbReference type="Proteomes" id="UP000319143">
    <property type="component" value="Unassembled WGS sequence"/>
</dbReference>
<name>A0A5C6DUN5_9BACT</name>
<organism evidence="2 3">
    <name type="scientific">Novipirellula artificiosorum</name>
    <dbReference type="NCBI Taxonomy" id="2528016"/>
    <lineage>
        <taxon>Bacteria</taxon>
        <taxon>Pseudomonadati</taxon>
        <taxon>Planctomycetota</taxon>
        <taxon>Planctomycetia</taxon>
        <taxon>Pirellulales</taxon>
        <taxon>Pirellulaceae</taxon>
        <taxon>Novipirellula</taxon>
    </lineage>
</organism>
<evidence type="ECO:0000256" key="1">
    <source>
        <dbReference type="SAM" id="MobiDB-lite"/>
    </source>
</evidence>
<dbReference type="Gene3D" id="3.30.700.10">
    <property type="entry name" value="Glycoprotein, Type 4 Pilin"/>
    <property type="match status" value="1"/>
</dbReference>
<accession>A0A5C6DUN5</accession>
<dbReference type="AlphaFoldDB" id="A0A5C6DUN5"/>
<feature type="compositionally biased region" description="Low complexity" evidence="1">
    <location>
        <begin position="249"/>
        <end position="263"/>
    </location>
</feature>
<proteinExistence type="predicted"/>
<sequence>MNQRRISNRLAFSLLELLIVLAIMVALAAVAWPSLRRPMADSTVHQAAAALRDQISSCRQAAAMHGQPRLMRFESGQSSVRWGTWTDLIAEQLRDASSLEASPLDASTLSAANNGEESLDDASVTGGLWELPIDVVIDDVQLDTQTYETPESLPLTGLSEAVTQASEDESFEWGDAAQSTDPLDENPTSWYLPFLPNGQTRDAVIVLRDVVSGSRVALEIDAVTGMMRTSRMSSIEPDPATDFASAPPSDFSAEDVSSSADASDLIDWEPSE</sequence>
<dbReference type="RefSeq" id="WP_197231321.1">
    <property type="nucleotide sequence ID" value="NZ_SJPV01000004.1"/>
</dbReference>
<dbReference type="InterPro" id="IPR012902">
    <property type="entry name" value="N_methyl_site"/>
</dbReference>
<dbReference type="InterPro" id="IPR045584">
    <property type="entry name" value="Pilin-like"/>
</dbReference>
<keyword evidence="3" id="KW-1185">Reference proteome</keyword>
<evidence type="ECO:0000313" key="3">
    <source>
        <dbReference type="Proteomes" id="UP000319143"/>
    </source>
</evidence>
<dbReference type="NCBIfam" id="TIGR02532">
    <property type="entry name" value="IV_pilin_GFxxxE"/>
    <property type="match status" value="1"/>
</dbReference>
<gene>
    <name evidence="2" type="ORF">Poly41_29550</name>
</gene>
<protein>
    <recommendedName>
        <fullName evidence="4">Type II secretion system protein H</fullName>
    </recommendedName>
</protein>
<evidence type="ECO:0008006" key="4">
    <source>
        <dbReference type="Google" id="ProtNLM"/>
    </source>
</evidence>